<feature type="domain" description="Chitin-binding type-2" evidence="2">
    <location>
        <begin position="220"/>
        <end position="279"/>
    </location>
</feature>
<feature type="signal peptide" evidence="1">
    <location>
        <begin position="1"/>
        <end position="37"/>
    </location>
</feature>
<comment type="caution">
    <text evidence="3">The sequence shown here is derived from an EMBL/GenBank/DDBJ whole genome shotgun (WGS) entry which is preliminary data.</text>
</comment>
<dbReference type="InterPro" id="IPR036508">
    <property type="entry name" value="Chitin-bd_dom_sf"/>
</dbReference>
<feature type="chain" id="PRO_5043731155" description="Chitin-binding type-2 domain-containing protein" evidence="1">
    <location>
        <begin position="38"/>
        <end position="523"/>
    </location>
</feature>
<dbReference type="InterPro" id="IPR052976">
    <property type="entry name" value="Scoloptoxin-like"/>
</dbReference>
<evidence type="ECO:0000313" key="4">
    <source>
        <dbReference type="Proteomes" id="UP000827092"/>
    </source>
</evidence>
<dbReference type="SMART" id="SM00494">
    <property type="entry name" value="ChtBD2"/>
    <property type="match status" value="1"/>
</dbReference>
<dbReference type="PANTHER" id="PTHR22933:SF43">
    <property type="entry name" value="LP10131P"/>
    <property type="match status" value="1"/>
</dbReference>
<dbReference type="Proteomes" id="UP000827092">
    <property type="component" value="Unassembled WGS sequence"/>
</dbReference>
<dbReference type="SUPFAM" id="SSF57625">
    <property type="entry name" value="Invertebrate chitin-binding proteins"/>
    <property type="match status" value="1"/>
</dbReference>
<gene>
    <name evidence="3" type="ORF">JTE90_004560</name>
</gene>
<keyword evidence="1" id="KW-0732">Signal</keyword>
<evidence type="ECO:0000256" key="1">
    <source>
        <dbReference type="SAM" id="SignalP"/>
    </source>
</evidence>
<dbReference type="PROSITE" id="PS50940">
    <property type="entry name" value="CHIT_BIND_II"/>
    <property type="match status" value="1"/>
</dbReference>
<sequence length="523" mass="57457">MTSLLPCLQSARSLVRDSTMKRVCLLVVLFATTGVLANEISEDGSYGVYDTSEDTVHFDDSSVDYATCIAEGTCEPLDMSDEPVDEGYLQDSQYSRRYVPDSHYSKMCNKLGMQMQELETLHPELKNLKLKLLRMLDESGSGFKMHCNKGESIITKLLDSVIYLAEKLKADFSKVPVVVSTSIPSEEIIAEEHDVPVQVGSVRGIPGEHYPNYSEVPLTSFSCSDKMYIPGFYADLETGCQVFHVCYEHRRESFLCPVGTIFNQPILACDYWYSSNCSQAPLYYDVNAKETKNIEISKDVSNIGHLITTIIEGDKPKHIAPEIEIPKGDFNDLLKFLPIKAKIVEFEQPAVIKPKPVVVLPKPVVFKPKPLPLVKPKLVVKAAMKIPLGKAAIKLPIAKAKFAALPVVKTKVVSAAVPVMKAKVAVPLVKAKVAVPIIKSKFVAMPLMKTKYAAASVPVFKAKTTAKVIPFVKLTAKKSKVVAGVPLMKAKFAKSAVISPMTKKALALGYMKLLKAKKLALMG</sequence>
<dbReference type="PANTHER" id="PTHR22933">
    <property type="entry name" value="FI18007P1-RELATED"/>
    <property type="match status" value="1"/>
</dbReference>
<dbReference type="EMBL" id="JAFNEN010000374">
    <property type="protein sequence ID" value="KAG8184388.1"/>
    <property type="molecule type" value="Genomic_DNA"/>
</dbReference>
<dbReference type="InterPro" id="IPR002557">
    <property type="entry name" value="Chitin-bd_dom"/>
</dbReference>
<keyword evidence="4" id="KW-1185">Reference proteome</keyword>
<dbReference type="GO" id="GO:0005576">
    <property type="term" value="C:extracellular region"/>
    <property type="evidence" value="ECO:0007669"/>
    <property type="project" value="InterPro"/>
</dbReference>
<evidence type="ECO:0000313" key="3">
    <source>
        <dbReference type="EMBL" id="KAG8184388.1"/>
    </source>
</evidence>
<evidence type="ECO:0000259" key="2">
    <source>
        <dbReference type="PROSITE" id="PS50940"/>
    </source>
</evidence>
<dbReference type="AlphaFoldDB" id="A0AAV6UL62"/>
<proteinExistence type="predicted"/>
<dbReference type="Pfam" id="PF01607">
    <property type="entry name" value="CBM_14"/>
    <property type="match status" value="1"/>
</dbReference>
<accession>A0AAV6UL62</accession>
<reference evidence="3 4" key="1">
    <citation type="journal article" date="2022" name="Nat. Ecol. Evol.">
        <title>A masculinizing supergene underlies an exaggerated male reproductive morph in a spider.</title>
        <authorList>
            <person name="Hendrickx F."/>
            <person name="De Corte Z."/>
            <person name="Sonet G."/>
            <person name="Van Belleghem S.M."/>
            <person name="Kostlbacher S."/>
            <person name="Vangestel C."/>
        </authorList>
    </citation>
    <scope>NUCLEOTIDE SEQUENCE [LARGE SCALE GENOMIC DNA]</scope>
    <source>
        <strain evidence="3">W744_W776</strain>
    </source>
</reference>
<dbReference type="Gene3D" id="2.170.140.10">
    <property type="entry name" value="Chitin binding domain"/>
    <property type="match status" value="1"/>
</dbReference>
<protein>
    <recommendedName>
        <fullName evidence="2">Chitin-binding type-2 domain-containing protein</fullName>
    </recommendedName>
</protein>
<organism evidence="3 4">
    <name type="scientific">Oedothorax gibbosus</name>
    <dbReference type="NCBI Taxonomy" id="931172"/>
    <lineage>
        <taxon>Eukaryota</taxon>
        <taxon>Metazoa</taxon>
        <taxon>Ecdysozoa</taxon>
        <taxon>Arthropoda</taxon>
        <taxon>Chelicerata</taxon>
        <taxon>Arachnida</taxon>
        <taxon>Araneae</taxon>
        <taxon>Araneomorphae</taxon>
        <taxon>Entelegynae</taxon>
        <taxon>Araneoidea</taxon>
        <taxon>Linyphiidae</taxon>
        <taxon>Erigoninae</taxon>
        <taxon>Oedothorax</taxon>
    </lineage>
</organism>
<name>A0AAV6UL62_9ARAC</name>
<dbReference type="GO" id="GO:0008061">
    <property type="term" value="F:chitin binding"/>
    <property type="evidence" value="ECO:0007669"/>
    <property type="project" value="InterPro"/>
</dbReference>